<sequence length="396" mass="43161">MVEAAISTPKKLAPRYTPSSSSQSPRSPSPFTPKRSQSVERRRPGSSGTTRTTSSSGKMLSTSATTRSLSVSFQGESFWITVNKAKSTTNLVSSPKLVARRKSAIDGASSPRQVINSRGQVSYIRPASPNKVSNTVPASSCSSSSRGVSPLRLRNGASSNGFSNEPSILSFAVDVKRGGMGENRIVEAHSLRLLHNRLLQWRFVNARTDADLSVQKSNVEVMSDIAEVDQSCLYDAWASITKLRESVSAKRRELQLLKHKLKLNFILKNQMVYLEDWATLDQVYVSSLKGAIEALKASTLRLPVVDGAKTDVLKVKDALCSAVDIMKAMGSSICLLLTKVGYVNSLVVEVANLSTKEYVLLHECKHLLAMVTTMQVRECSLGTHISQLNCLPEAKQ</sequence>
<proteinExistence type="inferred from homology"/>
<reference evidence="3" key="1">
    <citation type="submission" date="2023-10" db="EMBL/GenBank/DDBJ databases">
        <authorList>
            <person name="Domelevo Entfellner J.-B."/>
        </authorList>
    </citation>
    <scope>NUCLEOTIDE SEQUENCE</scope>
</reference>
<name>A0AA86TGC0_9FABA</name>
<dbReference type="PANTHER" id="PTHR31807">
    <property type="entry name" value="AUGMIN FAMILY MEMBER"/>
    <property type="match status" value="1"/>
</dbReference>
<dbReference type="GO" id="GO:0008017">
    <property type="term" value="F:microtubule binding"/>
    <property type="evidence" value="ECO:0007669"/>
    <property type="project" value="TreeGrafter"/>
</dbReference>
<feature type="region of interest" description="Disordered" evidence="2">
    <location>
        <begin position="1"/>
        <end position="67"/>
    </location>
</feature>
<dbReference type="GO" id="GO:0005880">
    <property type="term" value="C:nuclear microtubule"/>
    <property type="evidence" value="ECO:0007669"/>
    <property type="project" value="TreeGrafter"/>
</dbReference>
<dbReference type="InterPro" id="IPR007573">
    <property type="entry name" value="QWRF"/>
</dbReference>
<dbReference type="GO" id="GO:0005737">
    <property type="term" value="C:cytoplasm"/>
    <property type="evidence" value="ECO:0007669"/>
    <property type="project" value="TreeGrafter"/>
</dbReference>
<gene>
    <name evidence="3" type="ORF">AYBTSS11_LOCUS25515</name>
</gene>
<feature type="compositionally biased region" description="Low complexity" evidence="2">
    <location>
        <begin position="132"/>
        <end position="149"/>
    </location>
</feature>
<keyword evidence="4" id="KW-1185">Reference proteome</keyword>
<dbReference type="PANTHER" id="PTHR31807:SF38">
    <property type="entry name" value="QWRF MOTIF-CONTAINING PROTEIN 9"/>
    <property type="match status" value="1"/>
</dbReference>
<evidence type="ECO:0000256" key="1">
    <source>
        <dbReference type="ARBA" id="ARBA00010016"/>
    </source>
</evidence>
<evidence type="ECO:0000313" key="4">
    <source>
        <dbReference type="Proteomes" id="UP001189624"/>
    </source>
</evidence>
<evidence type="ECO:0000256" key="2">
    <source>
        <dbReference type="SAM" id="MobiDB-lite"/>
    </source>
</evidence>
<dbReference type="GO" id="GO:0051225">
    <property type="term" value="P:spindle assembly"/>
    <property type="evidence" value="ECO:0007669"/>
    <property type="project" value="TreeGrafter"/>
</dbReference>
<dbReference type="Pfam" id="PF04484">
    <property type="entry name" value="QWRF"/>
    <property type="match status" value="1"/>
</dbReference>
<feature type="compositionally biased region" description="Polar residues" evidence="2">
    <location>
        <begin position="58"/>
        <end position="67"/>
    </location>
</feature>
<dbReference type="Gramene" id="rna-AYBTSS11_LOCUS25515">
    <property type="protein sequence ID" value="CAJ1973454.1"/>
    <property type="gene ID" value="gene-AYBTSS11_LOCUS25515"/>
</dbReference>
<protein>
    <submittedName>
        <fullName evidence="3">Uncharacterized protein</fullName>
    </submittedName>
</protein>
<dbReference type="EMBL" id="OY731406">
    <property type="protein sequence ID" value="CAJ1973454.1"/>
    <property type="molecule type" value="Genomic_DNA"/>
</dbReference>
<organism evidence="3 4">
    <name type="scientific">Sphenostylis stenocarpa</name>
    <dbReference type="NCBI Taxonomy" id="92480"/>
    <lineage>
        <taxon>Eukaryota</taxon>
        <taxon>Viridiplantae</taxon>
        <taxon>Streptophyta</taxon>
        <taxon>Embryophyta</taxon>
        <taxon>Tracheophyta</taxon>
        <taxon>Spermatophyta</taxon>
        <taxon>Magnoliopsida</taxon>
        <taxon>eudicotyledons</taxon>
        <taxon>Gunneridae</taxon>
        <taxon>Pentapetalae</taxon>
        <taxon>rosids</taxon>
        <taxon>fabids</taxon>
        <taxon>Fabales</taxon>
        <taxon>Fabaceae</taxon>
        <taxon>Papilionoideae</taxon>
        <taxon>50 kb inversion clade</taxon>
        <taxon>NPAAA clade</taxon>
        <taxon>indigoferoid/millettioid clade</taxon>
        <taxon>Phaseoleae</taxon>
        <taxon>Sphenostylis</taxon>
    </lineage>
</organism>
<feature type="region of interest" description="Disordered" evidence="2">
    <location>
        <begin position="125"/>
        <end position="152"/>
    </location>
</feature>
<dbReference type="AlphaFoldDB" id="A0AA86TGC0"/>
<dbReference type="Proteomes" id="UP001189624">
    <property type="component" value="Chromosome 9"/>
</dbReference>
<accession>A0AA86TGC0</accession>
<evidence type="ECO:0000313" key="3">
    <source>
        <dbReference type="EMBL" id="CAJ1973454.1"/>
    </source>
</evidence>
<comment type="similarity">
    <text evidence="1">Belongs to the QWRF family.</text>
</comment>
<feature type="compositionally biased region" description="Low complexity" evidence="2">
    <location>
        <begin position="45"/>
        <end position="57"/>
    </location>
</feature>